<reference evidence="2" key="1">
    <citation type="submission" date="2022-07" db="EMBL/GenBank/DDBJ databases">
        <title>Bombella genomes.</title>
        <authorList>
            <person name="Harer L."/>
            <person name="Styblova S."/>
            <person name="Ehrmann M."/>
        </authorList>
    </citation>
    <scope>NUCLEOTIDE SEQUENCE</scope>
    <source>
        <strain evidence="2">TMW 2.2559</strain>
    </source>
</reference>
<dbReference type="RefSeq" id="WP_266128000.1">
    <property type="nucleotide sequence ID" value="NZ_JANIDV010000012.1"/>
</dbReference>
<dbReference type="EMBL" id="JANIDV010000012">
    <property type="protein sequence ID" value="MCX5617022.1"/>
    <property type="molecule type" value="Genomic_DNA"/>
</dbReference>
<keyword evidence="3" id="KW-1185">Reference proteome</keyword>
<organism evidence="2 3">
    <name type="scientific">Bombella dulcis</name>
    <dbReference type="NCBI Taxonomy" id="2967339"/>
    <lineage>
        <taxon>Bacteria</taxon>
        <taxon>Pseudomonadati</taxon>
        <taxon>Pseudomonadota</taxon>
        <taxon>Alphaproteobacteria</taxon>
        <taxon>Acetobacterales</taxon>
        <taxon>Acetobacteraceae</taxon>
        <taxon>Bombella</taxon>
    </lineage>
</organism>
<evidence type="ECO:0000259" key="1">
    <source>
        <dbReference type="Pfam" id="PF04233"/>
    </source>
</evidence>
<dbReference type="Proteomes" id="UP001165633">
    <property type="component" value="Unassembled WGS sequence"/>
</dbReference>
<dbReference type="Pfam" id="PF04233">
    <property type="entry name" value="Phage_Mu_F"/>
    <property type="match status" value="1"/>
</dbReference>
<feature type="domain" description="Phage head morphogenesis" evidence="1">
    <location>
        <begin position="148"/>
        <end position="234"/>
    </location>
</feature>
<protein>
    <submittedName>
        <fullName evidence="2">Phage minor head protein</fullName>
    </submittedName>
</protein>
<evidence type="ECO:0000313" key="3">
    <source>
        <dbReference type="Proteomes" id="UP001165633"/>
    </source>
</evidence>
<feature type="non-terminal residue" evidence="2">
    <location>
        <position position="239"/>
    </location>
</feature>
<comment type="caution">
    <text evidence="2">The sequence shown here is derived from an EMBL/GenBank/DDBJ whole genome shotgun (WGS) entry which is preliminary data.</text>
</comment>
<name>A0ABT3WD64_9PROT</name>
<accession>A0ABT3WD64</accession>
<sequence length="239" mass="27172">MAALRSPGKAITLPLGRTNAGIAAWYEKKLRILIRRMHRDTVQTVRTYYRRAEPELAQDENPVTALDIILEKLKKKWLRIFEDHASTLAEHFVKSCQNDCEGDLRRRLKRAGFGVTFKPNAAMQRRLKVAINYNVGKIKSIAEQYHDGVNTLVTNSVMKGGDIGALTKELQARYGISERKAAFIAEDQNHKINQAVERMRDIELGLDKSKWRHCGGGRHPRPEHVKADGRIYETAKGCL</sequence>
<evidence type="ECO:0000313" key="2">
    <source>
        <dbReference type="EMBL" id="MCX5617022.1"/>
    </source>
</evidence>
<dbReference type="InterPro" id="IPR006528">
    <property type="entry name" value="Phage_head_morphogenesis_dom"/>
</dbReference>
<gene>
    <name evidence="2" type="ORF">NQF87_08610</name>
</gene>
<proteinExistence type="predicted"/>